<sequence>MSYHRLCRNGFALFPWRRGAFQAQHARLRRGPQPPHSKAIGIRSAELSPNVLTAWNASPNSQATAIPELGSQPQSPASEANRTPGTRAAPPELGPHPRNSGRTPGTREADRNSGSRK</sequence>
<organism evidence="2 3">
    <name type="scientific">Actinocatenispora rupis</name>
    <dbReference type="NCBI Taxonomy" id="519421"/>
    <lineage>
        <taxon>Bacteria</taxon>
        <taxon>Bacillati</taxon>
        <taxon>Actinomycetota</taxon>
        <taxon>Actinomycetes</taxon>
        <taxon>Micromonosporales</taxon>
        <taxon>Micromonosporaceae</taxon>
        <taxon>Actinocatenispora</taxon>
    </lineage>
</organism>
<accession>A0A8J3NBW9</accession>
<feature type="compositionally biased region" description="Basic and acidic residues" evidence="1">
    <location>
        <begin position="105"/>
        <end position="117"/>
    </location>
</feature>
<dbReference type="Proteomes" id="UP000612808">
    <property type="component" value="Unassembled WGS sequence"/>
</dbReference>
<proteinExistence type="predicted"/>
<feature type="region of interest" description="Disordered" evidence="1">
    <location>
        <begin position="56"/>
        <end position="117"/>
    </location>
</feature>
<protein>
    <submittedName>
        <fullName evidence="2">Uncharacterized protein</fullName>
    </submittedName>
</protein>
<gene>
    <name evidence="2" type="ORF">Aru02nite_21290</name>
</gene>
<reference evidence="2" key="1">
    <citation type="submission" date="2021-01" db="EMBL/GenBank/DDBJ databases">
        <title>Whole genome shotgun sequence of Actinocatenispora rupis NBRC 107355.</title>
        <authorList>
            <person name="Komaki H."/>
            <person name="Tamura T."/>
        </authorList>
    </citation>
    <scope>NUCLEOTIDE SEQUENCE</scope>
    <source>
        <strain evidence="2">NBRC 107355</strain>
    </source>
</reference>
<evidence type="ECO:0000256" key="1">
    <source>
        <dbReference type="SAM" id="MobiDB-lite"/>
    </source>
</evidence>
<dbReference type="EMBL" id="BOMB01000012">
    <property type="protein sequence ID" value="GID11240.1"/>
    <property type="molecule type" value="Genomic_DNA"/>
</dbReference>
<evidence type="ECO:0000313" key="2">
    <source>
        <dbReference type="EMBL" id="GID11240.1"/>
    </source>
</evidence>
<keyword evidence="3" id="KW-1185">Reference proteome</keyword>
<evidence type="ECO:0000313" key="3">
    <source>
        <dbReference type="Proteomes" id="UP000612808"/>
    </source>
</evidence>
<name>A0A8J3NBW9_9ACTN</name>
<dbReference type="AlphaFoldDB" id="A0A8J3NBW9"/>
<feature type="compositionally biased region" description="Polar residues" evidence="1">
    <location>
        <begin position="71"/>
        <end position="84"/>
    </location>
</feature>
<comment type="caution">
    <text evidence="2">The sequence shown here is derived from an EMBL/GenBank/DDBJ whole genome shotgun (WGS) entry which is preliminary data.</text>
</comment>